<dbReference type="RefSeq" id="WP_186903649.1">
    <property type="nucleotide sequence ID" value="NZ_JACOGD010000004.1"/>
</dbReference>
<evidence type="ECO:0000256" key="3">
    <source>
        <dbReference type="RuleBase" id="RU003788"/>
    </source>
</evidence>
<dbReference type="EC" id="3.2.1.17" evidence="3"/>
<dbReference type="PANTHER" id="PTHR37406:SF1">
    <property type="entry name" value="T4-TYPE LYSOZYME 1-RELATED"/>
    <property type="match status" value="1"/>
</dbReference>
<dbReference type="Gene3D" id="1.10.530.40">
    <property type="match status" value="1"/>
</dbReference>
<dbReference type="InterPro" id="IPR052619">
    <property type="entry name" value="Phage_lysozyme-like"/>
</dbReference>
<comment type="caution">
    <text evidence="4">The sequence shown here is derived from an EMBL/GenBank/DDBJ whole genome shotgun (WGS) entry which is preliminary data.</text>
</comment>
<dbReference type="GO" id="GO:0016787">
    <property type="term" value="F:hydrolase activity"/>
    <property type="evidence" value="ECO:0007669"/>
    <property type="project" value="UniProtKB-KW"/>
</dbReference>
<proteinExistence type="inferred from homology"/>
<name>A0ABR7A4X9_9BURK</name>
<dbReference type="InterPro" id="IPR023347">
    <property type="entry name" value="Lysozyme_dom_sf"/>
</dbReference>
<comment type="similarity">
    <text evidence="3">Belongs to the glycosyl hydrolase 24 family.</text>
</comment>
<reference evidence="4 5" key="1">
    <citation type="submission" date="2020-08" db="EMBL/GenBank/DDBJ databases">
        <title>Novel species isolated from subtropical streams in China.</title>
        <authorList>
            <person name="Lu H."/>
        </authorList>
    </citation>
    <scope>NUCLEOTIDE SEQUENCE [LARGE SCALE GENOMIC DNA]</scope>
    <source>
        <strain evidence="4 5">CY22W</strain>
    </source>
</reference>
<keyword evidence="5" id="KW-1185">Reference proteome</keyword>
<comment type="catalytic activity">
    <reaction evidence="3">
        <text>Hydrolysis of (1-&gt;4)-beta-linkages between N-acetylmuramic acid and N-acetyl-D-glucosamine residues in a peptidoglycan and between N-acetyl-D-glucosamine residues in chitodextrins.</text>
        <dbReference type="EC" id="3.2.1.17"/>
    </reaction>
</comment>
<evidence type="ECO:0000313" key="5">
    <source>
        <dbReference type="Proteomes" id="UP000654304"/>
    </source>
</evidence>
<keyword evidence="1 3" id="KW-0929">Antimicrobial</keyword>
<dbReference type="EMBL" id="JACOGD010000004">
    <property type="protein sequence ID" value="MBC3931967.1"/>
    <property type="molecule type" value="Genomic_DNA"/>
</dbReference>
<dbReference type="InterPro" id="IPR023346">
    <property type="entry name" value="Lysozyme-like_dom_sf"/>
</dbReference>
<accession>A0ABR7A4X9</accession>
<sequence>MMIDLLIAELIRDEGMRASPYKDTKGILTVGVGHNLQAHPLPGEAYPMTDARIKAVLASDLKALFADLDTRLTWWRGLDEVRQRVIANMAFNLGVSGLLQFKNTLADAQRGDYIAAATGMRASLWAKQVGGRATRLSEAMQTGIMPK</sequence>
<protein>
    <recommendedName>
        <fullName evidence="3">Lysozyme</fullName>
        <ecNumber evidence="3">3.2.1.17</ecNumber>
    </recommendedName>
</protein>
<dbReference type="Pfam" id="PF00959">
    <property type="entry name" value="Phage_lysozyme"/>
    <property type="match status" value="1"/>
</dbReference>
<organism evidence="4 5">
    <name type="scientific">Undibacterium curvum</name>
    <dbReference type="NCBI Taxonomy" id="2762294"/>
    <lineage>
        <taxon>Bacteria</taxon>
        <taxon>Pseudomonadati</taxon>
        <taxon>Pseudomonadota</taxon>
        <taxon>Betaproteobacteria</taxon>
        <taxon>Burkholderiales</taxon>
        <taxon>Oxalobacteraceae</taxon>
        <taxon>Undibacterium</taxon>
    </lineage>
</organism>
<dbReference type="PANTHER" id="PTHR37406">
    <property type="entry name" value="T4-TYPE LYSOZYME 1-RELATED"/>
    <property type="match status" value="1"/>
</dbReference>
<evidence type="ECO:0000313" key="4">
    <source>
        <dbReference type="EMBL" id="MBC3931967.1"/>
    </source>
</evidence>
<dbReference type="InterPro" id="IPR002196">
    <property type="entry name" value="Glyco_hydro_24"/>
</dbReference>
<keyword evidence="2 3" id="KW-0081">Bacteriolytic enzyme</keyword>
<keyword evidence="3 4" id="KW-0378">Hydrolase</keyword>
<evidence type="ECO:0000256" key="2">
    <source>
        <dbReference type="ARBA" id="ARBA00022638"/>
    </source>
</evidence>
<dbReference type="SUPFAM" id="SSF53955">
    <property type="entry name" value="Lysozyme-like"/>
    <property type="match status" value="1"/>
</dbReference>
<gene>
    <name evidence="4" type="ORF">H8K43_09815</name>
</gene>
<evidence type="ECO:0000256" key="1">
    <source>
        <dbReference type="ARBA" id="ARBA00022529"/>
    </source>
</evidence>
<dbReference type="Proteomes" id="UP000654304">
    <property type="component" value="Unassembled WGS sequence"/>
</dbReference>
<keyword evidence="3" id="KW-0326">Glycosidase</keyword>